<dbReference type="PROSITE" id="PS50001">
    <property type="entry name" value="SH2"/>
    <property type="match status" value="1"/>
</dbReference>
<feature type="region of interest" description="Disordered" evidence="3">
    <location>
        <begin position="105"/>
        <end position="326"/>
    </location>
</feature>
<gene>
    <name evidence="5" type="primary">SH2D4A</name>
</gene>
<dbReference type="GO" id="GO:0005737">
    <property type="term" value="C:cytoplasm"/>
    <property type="evidence" value="ECO:0000318"/>
    <property type="project" value="GO_Central"/>
</dbReference>
<reference evidence="5" key="2">
    <citation type="submission" date="2025-08" db="UniProtKB">
        <authorList>
            <consortium name="Ensembl"/>
        </authorList>
    </citation>
    <scope>IDENTIFICATION</scope>
</reference>
<feature type="compositionally biased region" description="Basic and acidic residues" evidence="3">
    <location>
        <begin position="149"/>
        <end position="172"/>
    </location>
</feature>
<feature type="domain" description="SH2" evidence="4">
    <location>
        <begin position="357"/>
        <end position="449"/>
    </location>
</feature>
<keyword evidence="1 2" id="KW-0727">SH2 domain</keyword>
<feature type="compositionally biased region" description="Polar residues" evidence="3">
    <location>
        <begin position="118"/>
        <end position="133"/>
    </location>
</feature>
<dbReference type="GO" id="GO:0019902">
    <property type="term" value="F:phosphatase binding"/>
    <property type="evidence" value="ECO:0000318"/>
    <property type="project" value="GO_Central"/>
</dbReference>
<dbReference type="HOGENOM" id="CLU_029296_1_0_1"/>
<evidence type="ECO:0000256" key="3">
    <source>
        <dbReference type="SAM" id="MobiDB-lite"/>
    </source>
</evidence>
<feature type="region of interest" description="Disordered" evidence="3">
    <location>
        <begin position="43"/>
        <end position="67"/>
    </location>
</feature>
<dbReference type="OrthoDB" id="10003345at2759"/>
<dbReference type="SMART" id="SM00252">
    <property type="entry name" value="SH2"/>
    <property type="match status" value="1"/>
</dbReference>
<organism evidence="5 6">
    <name type="scientific">Monodelphis domestica</name>
    <name type="common">Gray short-tailed opossum</name>
    <dbReference type="NCBI Taxonomy" id="13616"/>
    <lineage>
        <taxon>Eukaryota</taxon>
        <taxon>Metazoa</taxon>
        <taxon>Chordata</taxon>
        <taxon>Craniata</taxon>
        <taxon>Vertebrata</taxon>
        <taxon>Euteleostomi</taxon>
        <taxon>Mammalia</taxon>
        <taxon>Metatheria</taxon>
        <taxon>Didelphimorphia</taxon>
        <taxon>Didelphidae</taxon>
        <taxon>Monodelphis</taxon>
    </lineage>
</organism>
<keyword evidence="6" id="KW-1185">Reference proteome</keyword>
<dbReference type="Proteomes" id="UP000002280">
    <property type="component" value="Chromosome 1"/>
</dbReference>
<reference evidence="5 6" key="1">
    <citation type="journal article" date="2007" name="Nature">
        <title>Genome of the marsupial Monodelphis domestica reveals innovation in non-coding sequences.</title>
        <authorList>
            <person name="Mikkelsen T.S."/>
            <person name="Wakefield M.J."/>
            <person name="Aken B."/>
            <person name="Amemiya C.T."/>
            <person name="Chang J.L."/>
            <person name="Duke S."/>
            <person name="Garber M."/>
            <person name="Gentles A.J."/>
            <person name="Goodstadt L."/>
            <person name="Heger A."/>
            <person name="Jurka J."/>
            <person name="Kamal M."/>
            <person name="Mauceli E."/>
            <person name="Searle S.M."/>
            <person name="Sharpe T."/>
            <person name="Baker M.L."/>
            <person name="Batzer M.A."/>
            <person name="Benos P.V."/>
            <person name="Belov K."/>
            <person name="Clamp M."/>
            <person name="Cook A."/>
            <person name="Cuff J."/>
            <person name="Das R."/>
            <person name="Davidow L."/>
            <person name="Deakin J.E."/>
            <person name="Fazzari M.J."/>
            <person name="Glass J.L."/>
            <person name="Grabherr M."/>
            <person name="Greally J.M."/>
            <person name="Gu W."/>
            <person name="Hore T.A."/>
            <person name="Huttley G.A."/>
            <person name="Kleber M."/>
            <person name="Jirtle R.L."/>
            <person name="Koina E."/>
            <person name="Lee J.T."/>
            <person name="Mahony S."/>
            <person name="Marra M.A."/>
            <person name="Miller R.D."/>
            <person name="Nicholls R.D."/>
            <person name="Oda M."/>
            <person name="Papenfuss A.T."/>
            <person name="Parra Z.E."/>
            <person name="Pollock D.D."/>
            <person name="Ray D.A."/>
            <person name="Schein J.E."/>
            <person name="Speed T.P."/>
            <person name="Thompson K."/>
            <person name="VandeBerg J.L."/>
            <person name="Wade C.M."/>
            <person name="Walker J.A."/>
            <person name="Waters P.D."/>
            <person name="Webber C."/>
            <person name="Weidman J.R."/>
            <person name="Xie X."/>
            <person name="Zody M.C."/>
            <person name="Baldwin J."/>
            <person name="Abdouelleil A."/>
            <person name="Abdulkadir J."/>
            <person name="Abebe A."/>
            <person name="Abera B."/>
            <person name="Abreu J."/>
            <person name="Acer S.C."/>
            <person name="Aftuck L."/>
            <person name="Alexander A."/>
            <person name="An P."/>
            <person name="Anderson E."/>
            <person name="Anderson S."/>
            <person name="Arachi H."/>
            <person name="Azer M."/>
            <person name="Bachantsang P."/>
            <person name="Barry A."/>
            <person name="Bayul T."/>
            <person name="Berlin A."/>
            <person name="Bessette D."/>
            <person name="Bloom T."/>
            <person name="Bloom T."/>
            <person name="Boguslavskiy L."/>
            <person name="Bonnet C."/>
            <person name="Boukhgalter B."/>
            <person name="Bourzgui I."/>
            <person name="Brown A."/>
            <person name="Cahill P."/>
            <person name="Channer S."/>
            <person name="Cheshatsang Y."/>
            <person name="Chuda L."/>
            <person name="Citroen M."/>
            <person name="Collymore A."/>
            <person name="Cooke P."/>
            <person name="Costello M."/>
            <person name="D'Aco K."/>
            <person name="Daza R."/>
            <person name="De Haan G."/>
            <person name="DeGray S."/>
            <person name="DeMaso C."/>
            <person name="Dhargay N."/>
            <person name="Dooley K."/>
            <person name="Dooley E."/>
            <person name="Doricent M."/>
            <person name="Dorje P."/>
            <person name="Dorjee K."/>
            <person name="Dupes A."/>
            <person name="Elong R."/>
            <person name="Falk J."/>
            <person name="Farina A."/>
            <person name="Faro S."/>
            <person name="Ferguson D."/>
            <person name="Fisher S."/>
            <person name="Foley C.D."/>
            <person name="Franke A."/>
            <person name="Friedrich D."/>
            <person name="Gadbois L."/>
            <person name="Gearin G."/>
            <person name="Gearin C.R."/>
            <person name="Giannoukos G."/>
            <person name="Goode T."/>
            <person name="Graham J."/>
            <person name="Grandbois E."/>
            <person name="Grewal S."/>
            <person name="Gyaltsen K."/>
            <person name="Hafez N."/>
            <person name="Hagos B."/>
            <person name="Hall J."/>
            <person name="Henson C."/>
            <person name="Hollinger A."/>
            <person name="Honan T."/>
            <person name="Huard M.D."/>
            <person name="Hughes L."/>
            <person name="Hurhula B."/>
            <person name="Husby M.E."/>
            <person name="Kamat A."/>
            <person name="Kanga B."/>
            <person name="Kashin S."/>
            <person name="Khazanovich D."/>
            <person name="Kisner P."/>
            <person name="Lance K."/>
            <person name="Lara M."/>
            <person name="Lee W."/>
            <person name="Lennon N."/>
            <person name="Letendre F."/>
            <person name="LeVine R."/>
            <person name="Lipovsky A."/>
            <person name="Liu X."/>
            <person name="Liu J."/>
            <person name="Liu S."/>
            <person name="Lokyitsang T."/>
            <person name="Lokyitsang Y."/>
            <person name="Lubonja R."/>
            <person name="Lui A."/>
            <person name="MacDonald P."/>
            <person name="Magnisalis V."/>
            <person name="Maru K."/>
            <person name="Matthews C."/>
            <person name="McCusker W."/>
            <person name="McDonough S."/>
            <person name="Mehta T."/>
            <person name="Meldrim J."/>
            <person name="Meneus L."/>
            <person name="Mihai O."/>
            <person name="Mihalev A."/>
            <person name="Mihova T."/>
            <person name="Mittelman R."/>
            <person name="Mlenga V."/>
            <person name="Montmayeur A."/>
            <person name="Mulrain L."/>
            <person name="Navidi A."/>
            <person name="Naylor J."/>
            <person name="Negash T."/>
            <person name="Nguyen T."/>
            <person name="Nguyen N."/>
            <person name="Nicol R."/>
            <person name="Norbu C."/>
            <person name="Norbu N."/>
            <person name="Novod N."/>
            <person name="O'Neill B."/>
            <person name="Osman S."/>
            <person name="Markiewicz E."/>
            <person name="Oyono O.L."/>
            <person name="Patti C."/>
            <person name="Phunkhang P."/>
            <person name="Pierre F."/>
            <person name="Priest M."/>
            <person name="Raghuraman S."/>
            <person name="Rege F."/>
            <person name="Reyes R."/>
            <person name="Rise C."/>
            <person name="Rogov P."/>
            <person name="Ross K."/>
            <person name="Ryan E."/>
            <person name="Settipalli S."/>
            <person name="Shea T."/>
            <person name="Sherpa N."/>
            <person name="Shi L."/>
            <person name="Shih D."/>
            <person name="Sparrow T."/>
            <person name="Spaulding J."/>
            <person name="Stalker J."/>
            <person name="Stange-Thomann N."/>
            <person name="Stavropoulos S."/>
            <person name="Stone C."/>
            <person name="Strader C."/>
            <person name="Tesfaye S."/>
            <person name="Thomson T."/>
            <person name="Thoulutsang Y."/>
            <person name="Thoulutsang D."/>
            <person name="Topham K."/>
            <person name="Topping I."/>
            <person name="Tsamla T."/>
            <person name="Vassiliev H."/>
            <person name="Vo A."/>
            <person name="Wangchuk T."/>
            <person name="Wangdi T."/>
            <person name="Weiand M."/>
            <person name="Wilkinson J."/>
            <person name="Wilson A."/>
            <person name="Yadav S."/>
            <person name="Young G."/>
            <person name="Yu Q."/>
            <person name="Zembek L."/>
            <person name="Zhong D."/>
            <person name="Zimmer A."/>
            <person name="Zwirko Z."/>
            <person name="Jaffe D.B."/>
            <person name="Alvarez P."/>
            <person name="Brockman W."/>
            <person name="Butler J."/>
            <person name="Chin C."/>
            <person name="Gnerre S."/>
            <person name="MacCallum I."/>
            <person name="Graves J.A."/>
            <person name="Ponting C.P."/>
            <person name="Breen M."/>
            <person name="Samollow P.B."/>
            <person name="Lander E.S."/>
            <person name="Lindblad-Toh K."/>
        </authorList>
    </citation>
    <scope>NUCLEOTIDE SEQUENCE [LARGE SCALE GENOMIC DNA]</scope>
</reference>
<feature type="compositionally biased region" description="Basic and acidic residues" evidence="3">
    <location>
        <begin position="201"/>
        <end position="269"/>
    </location>
</feature>
<dbReference type="GO" id="GO:0005829">
    <property type="term" value="C:cytosol"/>
    <property type="evidence" value="ECO:0007669"/>
    <property type="project" value="Ensembl"/>
</dbReference>
<dbReference type="InterPro" id="IPR000980">
    <property type="entry name" value="SH2"/>
</dbReference>
<name>F6R9A7_MONDO</name>
<evidence type="ECO:0000259" key="4">
    <source>
        <dbReference type="PROSITE" id="PS50001"/>
    </source>
</evidence>
<evidence type="ECO:0000256" key="1">
    <source>
        <dbReference type="ARBA" id="ARBA00022999"/>
    </source>
</evidence>
<sequence length="463" mass="53502">MLKQILADMYIDPELLAELSEEQKQILFLKMREEQIRRWKEREAALEKKEAGSPGKSRPKKENRKTVNWKLGADKEVWVWVMGEHKLDKPYDVICDEIIAERAKQQQAQEEDEELRQTQAKESSKTSRPQSLHSDSKALKNWEVPNASKRIDNDKESGPETRKASTPEEEKIQSPSSSSRNIQQMLADSINRMKTYGFQQQKKETIRKKQDDELRQVEEEKTRQICKNWKETQKSNKEEREWQESLRRSKAADEKRRSIAKQARDDYKRLSLAAQKGKNDGTQSSQGVAQKPRRPPLPPKPQLLNPTGLPGKKPHRNQGVKRSVSHSAQENIVTWFKEEQIPLRAGFEKNSDTIAPWFHGILTQKRANELLSTQVPGSFLIRVSEKIKGYALSYLSKEGTKHFLIDASTDSYSFLGVDQLQHCTLADLVEYHKEEPITSLGKELLLYPCGQQDQPPDYLDLFE</sequence>
<dbReference type="PANTHER" id="PTHR14388:SF5">
    <property type="entry name" value="SH2 DOMAIN-CONTAINING PROTEIN 4A"/>
    <property type="match status" value="1"/>
</dbReference>
<evidence type="ECO:0000313" key="6">
    <source>
        <dbReference type="Proteomes" id="UP000002280"/>
    </source>
</evidence>
<feature type="compositionally biased region" description="Polar residues" evidence="3">
    <location>
        <begin position="173"/>
        <end position="186"/>
    </location>
</feature>
<dbReference type="InParanoid" id="F6R9A7"/>
<dbReference type="Bgee" id="ENSMODG00000009920">
    <property type="expression patterns" value="Expressed in adult mammalian kidney and 13 other cell types or tissues"/>
</dbReference>
<dbReference type="GeneTree" id="ENSGT00940000157357"/>
<dbReference type="FunFam" id="3.30.505.10:FF:000034">
    <property type="entry name" value="SH2 domain-containing protein 4A"/>
    <property type="match status" value="1"/>
</dbReference>
<proteinExistence type="predicted"/>
<dbReference type="FunCoup" id="F6R9A7">
    <property type="interactions" value="717"/>
</dbReference>
<dbReference type="Gene3D" id="3.30.505.10">
    <property type="entry name" value="SH2 domain"/>
    <property type="match status" value="1"/>
</dbReference>
<dbReference type="GeneID" id="100030323"/>
<dbReference type="CTD" id="63898"/>
<evidence type="ECO:0000313" key="5">
    <source>
        <dbReference type="Ensembl" id="ENSMODP00000012416.2"/>
    </source>
</evidence>
<dbReference type="STRING" id="13616.ENSMODP00000012416"/>
<dbReference type="RefSeq" id="XP_016288265.1">
    <property type="nucleotide sequence ID" value="XM_016432779.2"/>
</dbReference>
<dbReference type="eggNOG" id="ENOG502QVV5">
    <property type="taxonomic scope" value="Eukaryota"/>
</dbReference>
<dbReference type="AlphaFoldDB" id="F6R9A7"/>
<dbReference type="Ensembl" id="ENSMODT00000012642.3">
    <property type="protein sequence ID" value="ENSMODP00000012416.2"/>
    <property type="gene ID" value="ENSMODG00000009920.4"/>
</dbReference>
<dbReference type="PANTHER" id="PTHR14388">
    <property type="entry name" value="T CELL-SPECIFIC ADAPTER PROTEIN TSAD"/>
    <property type="match status" value="1"/>
</dbReference>
<dbReference type="InterPro" id="IPR036860">
    <property type="entry name" value="SH2_dom_sf"/>
</dbReference>
<accession>F6R9A7</accession>
<dbReference type="Pfam" id="PF00017">
    <property type="entry name" value="SH2"/>
    <property type="match status" value="1"/>
</dbReference>
<evidence type="ECO:0000256" key="2">
    <source>
        <dbReference type="PROSITE-ProRule" id="PRU00191"/>
    </source>
</evidence>
<protein>
    <submittedName>
        <fullName evidence="5">SH2 domain containing 4A</fullName>
    </submittedName>
</protein>
<reference evidence="5" key="3">
    <citation type="submission" date="2025-09" db="UniProtKB">
        <authorList>
            <consortium name="Ensembl"/>
        </authorList>
    </citation>
    <scope>IDENTIFICATION</scope>
</reference>
<dbReference type="SUPFAM" id="SSF55550">
    <property type="entry name" value="SH2 domain"/>
    <property type="match status" value="1"/>
</dbReference>
<dbReference type="OMA" id="NRMKTYG"/>